<reference evidence="1 2" key="1">
    <citation type="journal article" date="2016" name="Nat. Commun.">
        <title>Thousands of microbial genomes shed light on interconnected biogeochemical processes in an aquifer system.</title>
        <authorList>
            <person name="Anantharaman K."/>
            <person name="Brown C.T."/>
            <person name="Hug L.A."/>
            <person name="Sharon I."/>
            <person name="Castelle C.J."/>
            <person name="Probst A.J."/>
            <person name="Thomas B.C."/>
            <person name="Singh A."/>
            <person name="Wilkins M.J."/>
            <person name="Karaoz U."/>
            <person name="Brodie E.L."/>
            <person name="Williams K.H."/>
            <person name="Hubbard S.S."/>
            <person name="Banfield J.F."/>
        </authorList>
    </citation>
    <scope>NUCLEOTIDE SEQUENCE [LARGE SCALE GENOMIC DNA]</scope>
</reference>
<evidence type="ECO:0000313" key="2">
    <source>
        <dbReference type="Proteomes" id="UP000177407"/>
    </source>
</evidence>
<evidence type="ECO:0008006" key="3">
    <source>
        <dbReference type="Google" id="ProtNLM"/>
    </source>
</evidence>
<dbReference type="SUPFAM" id="SSF109604">
    <property type="entry name" value="HD-domain/PDEase-like"/>
    <property type="match status" value="1"/>
</dbReference>
<comment type="caution">
    <text evidence="1">The sequence shown here is derived from an EMBL/GenBank/DDBJ whole genome shotgun (WGS) entry which is preliminary data.</text>
</comment>
<dbReference type="Proteomes" id="UP000177407">
    <property type="component" value="Unassembled WGS sequence"/>
</dbReference>
<sequence length="143" mass="16816">MAEFNDNPDKLRHHELSYILAKEWSNQDREFDILSEEEKEEILYAVRYHWDDMAEDYPLANILRDADKLDMYGDIGVKRAREFYKDDNDFKNNLKDNLARVEKIKTRIAKKIIEENNLLGPLNTSLRGASPVITGRETKQSPE</sequence>
<name>A0A1F5S3B7_9BACT</name>
<dbReference type="EMBL" id="MFGA01000012">
    <property type="protein sequence ID" value="OGF21187.1"/>
    <property type="molecule type" value="Genomic_DNA"/>
</dbReference>
<dbReference type="Gene3D" id="1.10.3210.10">
    <property type="entry name" value="Hypothetical protein af1432"/>
    <property type="match status" value="1"/>
</dbReference>
<accession>A0A1F5S3B7</accession>
<protein>
    <recommendedName>
        <fullName evidence="3">HD domain-containing protein</fullName>
    </recommendedName>
</protein>
<proteinExistence type="predicted"/>
<gene>
    <name evidence="1" type="ORF">A2257_01805</name>
</gene>
<dbReference type="AlphaFoldDB" id="A0A1F5S3B7"/>
<organism evidence="1 2">
    <name type="scientific">Candidatus Falkowbacteria bacterium RIFOXYA2_FULL_38_12</name>
    <dbReference type="NCBI Taxonomy" id="1797993"/>
    <lineage>
        <taxon>Bacteria</taxon>
        <taxon>Candidatus Falkowiibacteriota</taxon>
    </lineage>
</organism>
<evidence type="ECO:0000313" key="1">
    <source>
        <dbReference type="EMBL" id="OGF21187.1"/>
    </source>
</evidence>